<proteinExistence type="predicted"/>
<keyword evidence="7" id="KW-1185">Reference proteome</keyword>
<dbReference type="Gene3D" id="3.30.60.90">
    <property type="match status" value="1"/>
</dbReference>
<name>A0A851RL62_TYCCO</name>
<dbReference type="GO" id="GO:0008270">
    <property type="term" value="F:zinc ion binding"/>
    <property type="evidence" value="ECO:0007669"/>
    <property type="project" value="UniProtKB-KW"/>
</dbReference>
<organism evidence="6 7">
    <name type="scientific">Tychaedon coryphoeus</name>
    <name type="common">Karoo scrub-robin</name>
    <name type="synonym">Erythropygia coryphaeus</name>
    <dbReference type="NCBI Taxonomy" id="614051"/>
    <lineage>
        <taxon>Eukaryota</taxon>
        <taxon>Metazoa</taxon>
        <taxon>Chordata</taxon>
        <taxon>Craniata</taxon>
        <taxon>Vertebrata</taxon>
        <taxon>Euteleostomi</taxon>
        <taxon>Archelosauria</taxon>
        <taxon>Archosauria</taxon>
        <taxon>Dinosauria</taxon>
        <taxon>Saurischia</taxon>
        <taxon>Theropoda</taxon>
        <taxon>Coelurosauria</taxon>
        <taxon>Aves</taxon>
        <taxon>Neognathae</taxon>
        <taxon>Neoaves</taxon>
        <taxon>Telluraves</taxon>
        <taxon>Australaves</taxon>
        <taxon>Passeriformes</taxon>
        <taxon>Muscicapidae</taxon>
        <taxon>Cercotrichas</taxon>
    </lineage>
</organism>
<dbReference type="PANTHER" id="PTHR12268">
    <property type="entry name" value="E3 UBIQUITIN-PROTEIN LIGASE KCMF1"/>
    <property type="match status" value="1"/>
</dbReference>
<dbReference type="GO" id="GO:0099536">
    <property type="term" value="P:synaptic signaling"/>
    <property type="evidence" value="ECO:0007669"/>
    <property type="project" value="TreeGrafter"/>
</dbReference>
<dbReference type="SMART" id="SM00291">
    <property type="entry name" value="ZnF_ZZ"/>
    <property type="match status" value="1"/>
</dbReference>
<dbReference type="PROSITE" id="PS01357">
    <property type="entry name" value="ZF_ZZ_1"/>
    <property type="match status" value="1"/>
</dbReference>
<dbReference type="FunFam" id="3.30.60.90:FF:000002">
    <property type="entry name" value="Dystrobrevin alpha"/>
    <property type="match status" value="1"/>
</dbReference>
<dbReference type="EMBL" id="WBND01002515">
    <property type="protein sequence ID" value="NXC92273.1"/>
    <property type="molecule type" value="Genomic_DNA"/>
</dbReference>
<evidence type="ECO:0000259" key="5">
    <source>
        <dbReference type="PROSITE" id="PS50135"/>
    </source>
</evidence>
<gene>
    <name evidence="6" type="primary">Dtnb</name>
    <name evidence="6" type="ORF">CERCOR_R14331</name>
</gene>
<feature type="domain" description="ZZ-type" evidence="5">
    <location>
        <begin position="115"/>
        <end position="169"/>
    </location>
</feature>
<dbReference type="InterPro" id="IPR050774">
    <property type="entry name" value="KCMF1/Dystrophin"/>
</dbReference>
<feature type="non-terminal residue" evidence="6">
    <location>
        <position position="169"/>
    </location>
</feature>
<evidence type="ECO:0000313" key="7">
    <source>
        <dbReference type="Proteomes" id="UP000631545"/>
    </source>
</evidence>
<evidence type="ECO:0000256" key="1">
    <source>
        <dbReference type="ARBA" id="ARBA00022723"/>
    </source>
</evidence>
<dbReference type="PROSITE" id="PS50135">
    <property type="entry name" value="ZF_ZZ_2"/>
    <property type="match status" value="1"/>
</dbReference>
<dbReference type="GO" id="GO:0005886">
    <property type="term" value="C:plasma membrane"/>
    <property type="evidence" value="ECO:0007669"/>
    <property type="project" value="TreeGrafter"/>
</dbReference>
<dbReference type="GO" id="GO:0045202">
    <property type="term" value="C:synapse"/>
    <property type="evidence" value="ECO:0007669"/>
    <property type="project" value="TreeGrafter"/>
</dbReference>
<dbReference type="Pfam" id="PF00569">
    <property type="entry name" value="ZZ"/>
    <property type="match status" value="1"/>
</dbReference>
<comment type="caution">
    <text evidence="6">The sequence shown here is derived from an EMBL/GenBank/DDBJ whole genome shotgun (WGS) entry which is preliminary data.</text>
</comment>
<dbReference type="SUPFAM" id="SSF57850">
    <property type="entry name" value="RING/U-box"/>
    <property type="match status" value="1"/>
</dbReference>
<evidence type="ECO:0000256" key="4">
    <source>
        <dbReference type="PROSITE-ProRule" id="PRU00228"/>
    </source>
</evidence>
<keyword evidence="1" id="KW-0479">Metal-binding</keyword>
<dbReference type="InterPro" id="IPR043145">
    <property type="entry name" value="Znf_ZZ_sf"/>
</dbReference>
<sequence length="169" mass="19147">GHGKLTVFSVKAMLATMCGGKILDKLRCEDGVWDWGVGLGCGIGVWDWGLGCGVWGLRFGVWGLGPSFGYTEHAVHTCFPQQVRGLQGNGMFRLDVSKNSLCKIWFFFPPCLQVFHPVECSYCHCESMMGFRYRCQQCHNYQLCQNCFWRGHASGTHSNQHQMKEHSSW</sequence>
<accession>A0A851RL62</accession>
<reference evidence="6" key="1">
    <citation type="submission" date="2019-09" db="EMBL/GenBank/DDBJ databases">
        <title>Bird 10,000 Genomes (B10K) Project - Family phase.</title>
        <authorList>
            <person name="Zhang G."/>
        </authorList>
    </citation>
    <scope>NUCLEOTIDE SEQUENCE</scope>
    <source>
        <strain evidence="6">OUT-0024</strain>
        <tissue evidence="6">Muscle</tissue>
    </source>
</reference>
<protein>
    <submittedName>
        <fullName evidence="6">DTNB protein</fullName>
    </submittedName>
</protein>
<dbReference type="PANTHER" id="PTHR12268:SF22">
    <property type="entry name" value="DYSTROBREVIN BETA"/>
    <property type="match status" value="1"/>
</dbReference>
<evidence type="ECO:0000256" key="2">
    <source>
        <dbReference type="ARBA" id="ARBA00022771"/>
    </source>
</evidence>
<keyword evidence="2 4" id="KW-0863">Zinc-finger</keyword>
<dbReference type="Proteomes" id="UP000631545">
    <property type="component" value="Unassembled WGS sequence"/>
</dbReference>
<evidence type="ECO:0000256" key="3">
    <source>
        <dbReference type="ARBA" id="ARBA00022833"/>
    </source>
</evidence>
<dbReference type="AlphaFoldDB" id="A0A851RL62"/>
<dbReference type="InterPro" id="IPR000433">
    <property type="entry name" value="Znf_ZZ"/>
</dbReference>
<feature type="non-terminal residue" evidence="6">
    <location>
        <position position="1"/>
    </location>
</feature>
<keyword evidence="3" id="KW-0862">Zinc</keyword>
<evidence type="ECO:0000313" key="6">
    <source>
        <dbReference type="EMBL" id="NXC92273.1"/>
    </source>
</evidence>